<dbReference type="EMBL" id="CAJNOR010000844">
    <property type="protein sequence ID" value="CAF1020056.1"/>
    <property type="molecule type" value="Genomic_DNA"/>
</dbReference>
<feature type="compositionally biased region" description="Polar residues" evidence="1">
    <location>
        <begin position="191"/>
        <end position="202"/>
    </location>
</feature>
<comment type="caution">
    <text evidence="3">The sequence shown here is derived from an EMBL/GenBank/DDBJ whole genome shotgun (WGS) entry which is preliminary data.</text>
</comment>
<organism evidence="3 4">
    <name type="scientific">Adineta ricciae</name>
    <name type="common">Rotifer</name>
    <dbReference type="NCBI Taxonomy" id="249248"/>
    <lineage>
        <taxon>Eukaryota</taxon>
        <taxon>Metazoa</taxon>
        <taxon>Spiralia</taxon>
        <taxon>Gnathifera</taxon>
        <taxon>Rotifera</taxon>
        <taxon>Eurotatoria</taxon>
        <taxon>Bdelloidea</taxon>
        <taxon>Adinetida</taxon>
        <taxon>Adinetidae</taxon>
        <taxon>Adineta</taxon>
    </lineage>
</organism>
<evidence type="ECO:0000313" key="4">
    <source>
        <dbReference type="Proteomes" id="UP000663828"/>
    </source>
</evidence>
<evidence type="ECO:0000313" key="2">
    <source>
        <dbReference type="EMBL" id="CAF0879572.1"/>
    </source>
</evidence>
<keyword evidence="4" id="KW-1185">Reference proteome</keyword>
<proteinExistence type="predicted"/>
<dbReference type="AlphaFoldDB" id="A0A814I8A0"/>
<dbReference type="Proteomes" id="UP000663828">
    <property type="component" value="Unassembled WGS sequence"/>
</dbReference>
<accession>A0A814I8A0</accession>
<dbReference type="Proteomes" id="UP000663852">
    <property type="component" value="Unassembled WGS sequence"/>
</dbReference>
<evidence type="ECO:0000256" key="1">
    <source>
        <dbReference type="SAM" id="MobiDB-lite"/>
    </source>
</evidence>
<dbReference type="EMBL" id="CAJNOJ010000028">
    <property type="protein sequence ID" value="CAF0879572.1"/>
    <property type="molecule type" value="Genomic_DNA"/>
</dbReference>
<reference evidence="3" key="1">
    <citation type="submission" date="2021-02" db="EMBL/GenBank/DDBJ databases">
        <authorList>
            <person name="Nowell W R."/>
        </authorList>
    </citation>
    <scope>NUCLEOTIDE SEQUENCE</scope>
</reference>
<evidence type="ECO:0000313" key="3">
    <source>
        <dbReference type="EMBL" id="CAF1020056.1"/>
    </source>
</evidence>
<protein>
    <submittedName>
        <fullName evidence="3">Uncharacterized protein</fullName>
    </submittedName>
</protein>
<dbReference type="OrthoDB" id="10082321at2759"/>
<sequence length="202" mass="23730">MQQSNYIAYPNQITQPFRPIPPANFLQGSPPFVNQSFDRFNGMRQTIRPYRYVSRPLQPYQNNPGYPGPRKLPPRLQYQLKLIPPRPPIAIAYETNHRRDVRMPIPQTFDQLPTDPRIAREEKRQSLDLDLDSDLSSLYSTQPVVTDNANRNIHSKMDFDMRNRNTLRVRSKKQSAWEDDDNSQDEDHSHTCSNHIPTRPYN</sequence>
<gene>
    <name evidence="2" type="ORF">EDS130_LOCUS8719</name>
    <name evidence="3" type="ORF">XAT740_LOCUS14184</name>
</gene>
<name>A0A814I8A0_ADIRI</name>
<feature type="region of interest" description="Disordered" evidence="1">
    <location>
        <begin position="164"/>
        <end position="202"/>
    </location>
</feature>